<name>A0ABV3XL18_9ACTN</name>
<dbReference type="InterPro" id="IPR039422">
    <property type="entry name" value="MarR/SlyA-like"/>
</dbReference>
<organism evidence="3 4">
    <name type="scientific">Geodermatophilus maliterrae</name>
    <dbReference type="NCBI Taxonomy" id="3162531"/>
    <lineage>
        <taxon>Bacteria</taxon>
        <taxon>Bacillati</taxon>
        <taxon>Actinomycetota</taxon>
        <taxon>Actinomycetes</taxon>
        <taxon>Geodermatophilales</taxon>
        <taxon>Geodermatophilaceae</taxon>
        <taxon>Geodermatophilus</taxon>
    </lineage>
</organism>
<dbReference type="PANTHER" id="PTHR33164">
    <property type="entry name" value="TRANSCRIPTIONAL REGULATOR, MARR FAMILY"/>
    <property type="match status" value="1"/>
</dbReference>
<sequence length="196" mass="20223">MDDVLLGVVRTAVGVSTRAAARLGGVSLVQLRALTVLHERPDAPLAELARGVGGSVSTTSRLVDRLVTAGLADRRPSPASRRSVSLRLTPAGEDLLGRYDRLRLAELRAVLAEVPGDRRDAVLTALVEFTAAAGRAAAAPASTPGDGVRPAVHEAGGGDGGDPACWLHRVCPACGRLADEDPPTRCPACGEELTVD</sequence>
<protein>
    <submittedName>
        <fullName evidence="3">MarR family transcriptional regulator</fullName>
    </submittedName>
</protein>
<keyword evidence="4" id="KW-1185">Reference proteome</keyword>
<dbReference type="InterPro" id="IPR036390">
    <property type="entry name" value="WH_DNA-bd_sf"/>
</dbReference>
<dbReference type="InterPro" id="IPR000835">
    <property type="entry name" value="HTH_MarR-typ"/>
</dbReference>
<dbReference type="InterPro" id="IPR036388">
    <property type="entry name" value="WH-like_DNA-bd_sf"/>
</dbReference>
<dbReference type="Pfam" id="PF01047">
    <property type="entry name" value="MarR"/>
    <property type="match status" value="1"/>
</dbReference>
<dbReference type="Proteomes" id="UP001560045">
    <property type="component" value="Unassembled WGS sequence"/>
</dbReference>
<dbReference type="EMBL" id="JBFNXQ010000117">
    <property type="protein sequence ID" value="MEX5721284.1"/>
    <property type="molecule type" value="Genomic_DNA"/>
</dbReference>
<reference evidence="3 4" key="1">
    <citation type="submission" date="2024-06" db="EMBL/GenBank/DDBJ databases">
        <title>Draft genome sequence of Geodermatophilus badlandi, a novel member of the Geodermatophilaceae isolated from badland sedimentary rocks in the Red desert, Wyoming, USA.</title>
        <authorList>
            <person name="Ben Tekaya S."/>
            <person name="Nouioui I."/>
            <person name="Flores G.M."/>
            <person name="Shaal M.N."/>
            <person name="Bredoire F."/>
            <person name="Basile F."/>
            <person name="Van Diepen L."/>
            <person name="Ward N.L."/>
        </authorList>
    </citation>
    <scope>NUCLEOTIDE SEQUENCE [LARGE SCALE GENOMIC DNA]</scope>
    <source>
        <strain evidence="3 4">WL48A</strain>
    </source>
</reference>
<dbReference type="Gene3D" id="1.10.10.10">
    <property type="entry name" value="Winged helix-like DNA-binding domain superfamily/Winged helix DNA-binding domain"/>
    <property type="match status" value="1"/>
</dbReference>
<dbReference type="SMART" id="SM00347">
    <property type="entry name" value="HTH_MARR"/>
    <property type="match status" value="1"/>
</dbReference>
<feature type="domain" description="HTH marR-type" evidence="2">
    <location>
        <begin position="1"/>
        <end position="131"/>
    </location>
</feature>
<evidence type="ECO:0000313" key="3">
    <source>
        <dbReference type="EMBL" id="MEX5721284.1"/>
    </source>
</evidence>
<gene>
    <name evidence="3" type="ORF">ABQ292_23300</name>
</gene>
<dbReference type="RefSeq" id="WP_369210091.1">
    <property type="nucleotide sequence ID" value="NZ_JBFNXQ010000117.1"/>
</dbReference>
<evidence type="ECO:0000313" key="4">
    <source>
        <dbReference type="Proteomes" id="UP001560045"/>
    </source>
</evidence>
<dbReference type="SUPFAM" id="SSF46785">
    <property type="entry name" value="Winged helix' DNA-binding domain"/>
    <property type="match status" value="1"/>
</dbReference>
<evidence type="ECO:0000259" key="2">
    <source>
        <dbReference type="PROSITE" id="PS50995"/>
    </source>
</evidence>
<accession>A0ABV3XL18</accession>
<dbReference type="PANTHER" id="PTHR33164:SF43">
    <property type="entry name" value="HTH-TYPE TRANSCRIPTIONAL REPRESSOR YETL"/>
    <property type="match status" value="1"/>
</dbReference>
<proteinExistence type="predicted"/>
<feature type="region of interest" description="Disordered" evidence="1">
    <location>
        <begin position="136"/>
        <end position="157"/>
    </location>
</feature>
<comment type="caution">
    <text evidence="3">The sequence shown here is derived from an EMBL/GenBank/DDBJ whole genome shotgun (WGS) entry which is preliminary data.</text>
</comment>
<evidence type="ECO:0000256" key="1">
    <source>
        <dbReference type="SAM" id="MobiDB-lite"/>
    </source>
</evidence>
<dbReference type="PROSITE" id="PS50995">
    <property type="entry name" value="HTH_MARR_2"/>
    <property type="match status" value="1"/>
</dbReference>